<dbReference type="eggNOG" id="COG0310">
    <property type="taxonomic scope" value="Bacteria"/>
</dbReference>
<feature type="transmembrane region" description="Helical" evidence="1">
    <location>
        <begin position="186"/>
        <end position="205"/>
    </location>
</feature>
<feature type="chain" id="PRO_5003428236" description="Nickel transport protein" evidence="2">
    <location>
        <begin position="29"/>
        <end position="208"/>
    </location>
</feature>
<evidence type="ECO:0000313" key="3">
    <source>
        <dbReference type="EMBL" id="EGV32164.1"/>
    </source>
</evidence>
<dbReference type="STRING" id="765913.ThidrDRAFT_1400"/>
<keyword evidence="1" id="KW-0812">Transmembrane</keyword>
<comment type="caution">
    <text evidence="3">The sequence shown here is derived from an EMBL/GenBank/DDBJ whole genome shotgun (WGS) entry which is preliminary data.</text>
</comment>
<feature type="signal peptide" evidence="2">
    <location>
        <begin position="1"/>
        <end position="28"/>
    </location>
</feature>
<keyword evidence="1" id="KW-0472">Membrane</keyword>
<accession>G2DZD7</accession>
<keyword evidence="4" id="KW-1185">Reference proteome</keyword>
<sequence length="208" mass="22386">MNQVSKIQRRRRLLLCLALICLPMVMNAAWAHKVLLGLWPDGSDIEGELGFSNGDMAAPGTLVEVLGPDGEPIGETRVTEEGLFRFTPTRSVPHTFRANLGAGHVAKASLPMDEMPKIRDSGTPSGDAASVESQAVVPVSAERPADAPTLDPTALEMLIAEAVRREVKPLRRELSALKEKIGFQQVLGGLGYIAGISGLLFFVYARRS</sequence>
<evidence type="ECO:0000256" key="1">
    <source>
        <dbReference type="SAM" id="Phobius"/>
    </source>
</evidence>
<dbReference type="PATRIC" id="fig|765913.3.peg.1425"/>
<dbReference type="Proteomes" id="UP000004200">
    <property type="component" value="Unassembled WGS sequence"/>
</dbReference>
<evidence type="ECO:0000256" key="2">
    <source>
        <dbReference type="SAM" id="SignalP"/>
    </source>
</evidence>
<dbReference type="AlphaFoldDB" id="G2DZD7"/>
<dbReference type="EMBL" id="AFWT01000008">
    <property type="protein sequence ID" value="EGV32164.1"/>
    <property type="molecule type" value="Genomic_DNA"/>
</dbReference>
<name>G2DZD7_9GAMM</name>
<gene>
    <name evidence="3" type="ORF">ThidrDRAFT_1400</name>
</gene>
<keyword evidence="1" id="KW-1133">Transmembrane helix</keyword>
<proteinExistence type="predicted"/>
<dbReference type="RefSeq" id="WP_007040114.1">
    <property type="nucleotide sequence ID" value="NZ_AFWT01000008.1"/>
</dbReference>
<reference evidence="3 4" key="1">
    <citation type="submission" date="2011-06" db="EMBL/GenBank/DDBJ databases">
        <title>The draft genome of Thiorhodococcus drewsii AZ1.</title>
        <authorList>
            <consortium name="US DOE Joint Genome Institute (JGI-PGF)"/>
            <person name="Lucas S."/>
            <person name="Han J."/>
            <person name="Lapidus A."/>
            <person name="Cheng J.-F."/>
            <person name="Goodwin L."/>
            <person name="Pitluck S."/>
            <person name="Peters L."/>
            <person name="Land M.L."/>
            <person name="Hauser L."/>
            <person name="Vogl K."/>
            <person name="Liu Z."/>
            <person name="Imhoff J."/>
            <person name="Thiel V."/>
            <person name="Frigaard N.-U."/>
            <person name="Bryant D.A."/>
            <person name="Woyke T.J."/>
        </authorList>
    </citation>
    <scope>NUCLEOTIDE SEQUENCE [LARGE SCALE GENOMIC DNA]</scope>
    <source>
        <strain evidence="3 4">AZ1</strain>
    </source>
</reference>
<evidence type="ECO:0000313" key="4">
    <source>
        <dbReference type="Proteomes" id="UP000004200"/>
    </source>
</evidence>
<evidence type="ECO:0008006" key="5">
    <source>
        <dbReference type="Google" id="ProtNLM"/>
    </source>
</evidence>
<organism evidence="3 4">
    <name type="scientific">Thiorhodococcus drewsii AZ1</name>
    <dbReference type="NCBI Taxonomy" id="765913"/>
    <lineage>
        <taxon>Bacteria</taxon>
        <taxon>Pseudomonadati</taxon>
        <taxon>Pseudomonadota</taxon>
        <taxon>Gammaproteobacteria</taxon>
        <taxon>Chromatiales</taxon>
        <taxon>Chromatiaceae</taxon>
        <taxon>Thiorhodococcus</taxon>
    </lineage>
</organism>
<keyword evidence="2" id="KW-0732">Signal</keyword>
<protein>
    <recommendedName>
        <fullName evidence="5">Nickel transport protein</fullName>
    </recommendedName>
</protein>